<dbReference type="AGR" id="WB:WBGene00013400"/>
<feature type="signal peptide" evidence="3">
    <location>
        <begin position="1"/>
        <end position="18"/>
    </location>
</feature>
<keyword evidence="2" id="KW-1133">Transmembrane helix</keyword>
<evidence type="ECO:0000256" key="3">
    <source>
        <dbReference type="SAM" id="SignalP"/>
    </source>
</evidence>
<dbReference type="UCSC" id="Y62H9A.12">
    <property type="organism name" value="c. elegans"/>
</dbReference>
<dbReference type="KEGG" id="cel:CELE_Y62H9A.12"/>
<sequence>MRMFWILMILVASRAVIAPPANSGGYIGETSFEFKTKRTFSFNAGIEELLMNAQNRDLNVTMTQKCSDPVTFKFGKCDIAYYRQENKQNELTLVFDQNGTLFLLNATRIACDNGWNPDGAIHFKVYTENISTCKFTFKTSGAPEKPEDYLFIDTPIRQFYYFQKHIKQPPHNFEKDNTVLYQLGSFFLLVAILAIAMLIIKCVNSHGLGDDKTDDALEMKKGTVELQNEEQSNTPYSTDSDRTEFSLPAQNIVPMTGSQQ</sequence>
<dbReference type="FunCoup" id="Q9XWS8">
    <property type="interactions" value="866"/>
</dbReference>
<accession>Q9XWS8</accession>
<organism evidence="4 5">
    <name type="scientific">Caenorhabditis elegans</name>
    <dbReference type="NCBI Taxonomy" id="6239"/>
    <lineage>
        <taxon>Eukaryota</taxon>
        <taxon>Metazoa</taxon>
        <taxon>Ecdysozoa</taxon>
        <taxon>Nematoda</taxon>
        <taxon>Chromadorea</taxon>
        <taxon>Rhabditida</taxon>
        <taxon>Rhabditina</taxon>
        <taxon>Rhabditomorpha</taxon>
        <taxon>Rhabditoidea</taxon>
        <taxon>Rhabditidae</taxon>
        <taxon>Peloderinae</taxon>
        <taxon>Caenorhabditis</taxon>
    </lineage>
</organism>
<dbReference type="CTD" id="190467"/>
<dbReference type="PaxDb" id="6239-Y62H9A.12"/>
<protein>
    <submittedName>
        <fullName evidence="4">Uncharacterized protein</fullName>
    </submittedName>
</protein>
<keyword evidence="2" id="KW-0812">Transmembrane</keyword>
<keyword evidence="2" id="KW-0472">Membrane</keyword>
<dbReference type="InParanoid" id="Q9XWS8"/>
<feature type="compositionally biased region" description="Polar residues" evidence="1">
    <location>
        <begin position="225"/>
        <end position="238"/>
    </location>
</feature>
<proteinExistence type="predicted"/>
<dbReference type="EMBL" id="BX284606">
    <property type="protein sequence ID" value="CAA21567.1"/>
    <property type="molecule type" value="Genomic_DNA"/>
</dbReference>
<feature type="chain" id="PRO_5004336803" evidence="3">
    <location>
        <begin position="19"/>
        <end position="260"/>
    </location>
</feature>
<evidence type="ECO:0000256" key="2">
    <source>
        <dbReference type="SAM" id="Phobius"/>
    </source>
</evidence>
<dbReference type="Proteomes" id="UP000001940">
    <property type="component" value="Chromosome X"/>
</dbReference>
<evidence type="ECO:0000313" key="5">
    <source>
        <dbReference type="Proteomes" id="UP000001940"/>
    </source>
</evidence>
<keyword evidence="5" id="KW-1185">Reference proteome</keyword>
<gene>
    <name evidence="4" type="ORF">CELE_Y62H9A.12</name>
    <name evidence="4 6" type="ORF">Y62H9A.12</name>
</gene>
<keyword evidence="3" id="KW-0732">Signal</keyword>
<evidence type="ECO:0000313" key="6">
    <source>
        <dbReference type="WormBase" id="Y62H9A.12"/>
    </source>
</evidence>
<reference evidence="4 5" key="1">
    <citation type="journal article" date="1998" name="Science">
        <title>Genome sequence of the nematode C. elegans: a platform for investigating biology.</title>
        <authorList>
            <consortium name="The C. elegans sequencing consortium"/>
            <person name="Sulson J.E."/>
            <person name="Waterston R."/>
        </authorList>
    </citation>
    <scope>NUCLEOTIDE SEQUENCE [LARGE SCALE GENOMIC DNA]</scope>
    <source>
        <strain evidence="4 5">Bristol N2</strain>
    </source>
</reference>
<dbReference type="GeneID" id="190467"/>
<evidence type="ECO:0000313" key="4">
    <source>
        <dbReference type="EMBL" id="CAA21567.1"/>
    </source>
</evidence>
<dbReference type="PIR" id="T27266">
    <property type="entry name" value="T27266"/>
</dbReference>
<name>Q9XWS8_CAEEL</name>
<dbReference type="AlphaFoldDB" id="Q9XWS8"/>
<dbReference type="Bgee" id="WBGene00013400">
    <property type="expression patterns" value="Expressed in adult organism and 1 other cell type or tissue"/>
</dbReference>
<dbReference type="RefSeq" id="NP_509993.1">
    <property type="nucleotide sequence ID" value="NM_077592.1"/>
</dbReference>
<feature type="transmembrane region" description="Helical" evidence="2">
    <location>
        <begin position="179"/>
        <end position="200"/>
    </location>
</feature>
<dbReference type="eggNOG" id="ENOG502RW6P">
    <property type="taxonomic scope" value="Eukaryota"/>
</dbReference>
<dbReference type="HOGENOM" id="CLU_1070536_0_0_1"/>
<dbReference type="OMA" id="TRIACDN"/>
<feature type="region of interest" description="Disordered" evidence="1">
    <location>
        <begin position="220"/>
        <end position="260"/>
    </location>
</feature>
<dbReference type="WormBase" id="Y62H9A.12">
    <property type="protein sequence ID" value="CE19248"/>
    <property type="gene ID" value="WBGene00013400"/>
</dbReference>
<evidence type="ECO:0000256" key="1">
    <source>
        <dbReference type="SAM" id="MobiDB-lite"/>
    </source>
</evidence>